<feature type="transmembrane region" description="Helical" evidence="5">
    <location>
        <begin position="39"/>
        <end position="58"/>
    </location>
</feature>
<dbReference type="InterPro" id="IPR020846">
    <property type="entry name" value="MFS_dom"/>
</dbReference>
<protein>
    <submittedName>
        <fullName evidence="8">MFS transporter</fullName>
    </submittedName>
    <submittedName>
        <fullName evidence="7">Na+/melibiose symporter</fullName>
    </submittedName>
</protein>
<feature type="transmembrane region" description="Helical" evidence="5">
    <location>
        <begin position="9"/>
        <end position="33"/>
    </location>
</feature>
<dbReference type="PANTHER" id="PTHR23528:SF1">
    <property type="entry name" value="MAJOR FACILITATOR SUPERFAMILY (MFS) PROFILE DOMAIN-CONTAINING PROTEIN"/>
    <property type="match status" value="1"/>
</dbReference>
<dbReference type="EMBL" id="DF967966">
    <property type="protein sequence ID" value="GAP08259.1"/>
    <property type="molecule type" value="Genomic_DNA"/>
</dbReference>
<evidence type="ECO:0000313" key="8">
    <source>
        <dbReference type="EMBL" id="HCE16429.1"/>
    </source>
</evidence>
<evidence type="ECO:0000256" key="5">
    <source>
        <dbReference type="SAM" id="Phobius"/>
    </source>
</evidence>
<dbReference type="InterPro" id="IPR036259">
    <property type="entry name" value="MFS_trans_sf"/>
</dbReference>
<reference evidence="7" key="1">
    <citation type="journal article" date="2015" name="Genome Announc.">
        <title>Draft Genome Sequences of Anaerolinea thermolimosa IMO-1, Bellilinea caldifistulae GOMI-1, Leptolinea tardivitalis YMTK-2, Levilinea saccharolytica KIBI-1, Longilinea arvoryzae KOME-1, Previously Described as Members of the Class Anaerolineae (Chloroflexi).</title>
        <authorList>
            <person name="Matsuura N."/>
            <person name="Tourlousse M.D."/>
            <person name="Ohashi A."/>
            <person name="Hugenholtz P."/>
            <person name="Sekiguchi Y."/>
        </authorList>
    </citation>
    <scope>NUCLEOTIDE SEQUENCE</scope>
    <source>
        <strain evidence="7">IMO-1</strain>
    </source>
</reference>
<dbReference type="Pfam" id="PF07690">
    <property type="entry name" value="MFS_1"/>
    <property type="match status" value="1"/>
</dbReference>
<evidence type="ECO:0000256" key="2">
    <source>
        <dbReference type="ARBA" id="ARBA00022692"/>
    </source>
</evidence>
<dbReference type="Proteomes" id="UP000264141">
    <property type="component" value="Unassembled WGS sequence"/>
</dbReference>
<keyword evidence="4 5" id="KW-0472">Membrane</keyword>
<feature type="transmembrane region" description="Helical" evidence="5">
    <location>
        <begin position="254"/>
        <end position="276"/>
    </location>
</feature>
<evidence type="ECO:0000313" key="7">
    <source>
        <dbReference type="EMBL" id="GAP08259.1"/>
    </source>
</evidence>
<dbReference type="RefSeq" id="WP_062195730.1">
    <property type="nucleotide sequence ID" value="NZ_DF967966.1"/>
</dbReference>
<dbReference type="GO" id="GO:0022857">
    <property type="term" value="F:transmembrane transporter activity"/>
    <property type="evidence" value="ECO:0007669"/>
    <property type="project" value="InterPro"/>
</dbReference>
<dbReference type="Gene3D" id="1.20.1250.20">
    <property type="entry name" value="MFS general substrate transporter like domains"/>
    <property type="match status" value="2"/>
</dbReference>
<dbReference type="OrthoDB" id="7584869at2"/>
<proteinExistence type="predicted"/>
<feature type="transmembrane region" description="Helical" evidence="5">
    <location>
        <begin position="283"/>
        <end position="303"/>
    </location>
</feature>
<feature type="transmembrane region" description="Helical" evidence="5">
    <location>
        <begin position="359"/>
        <end position="380"/>
    </location>
</feature>
<feature type="transmembrane region" description="Helical" evidence="5">
    <location>
        <begin position="386"/>
        <end position="407"/>
    </location>
</feature>
<dbReference type="STRING" id="229919.GCA_001050195_03100"/>
<evidence type="ECO:0000256" key="4">
    <source>
        <dbReference type="ARBA" id="ARBA00023136"/>
    </source>
</evidence>
<evidence type="ECO:0000256" key="1">
    <source>
        <dbReference type="ARBA" id="ARBA00004651"/>
    </source>
</evidence>
<evidence type="ECO:0000313" key="9">
    <source>
        <dbReference type="Proteomes" id="UP000253922"/>
    </source>
</evidence>
<gene>
    <name evidence="7" type="ORF">ATHL_03161</name>
    <name evidence="8" type="ORF">DEQ80_01085</name>
</gene>
<evidence type="ECO:0000313" key="10">
    <source>
        <dbReference type="Proteomes" id="UP000264141"/>
    </source>
</evidence>
<keyword evidence="9" id="KW-1185">Reference proteome</keyword>
<reference evidence="9" key="2">
    <citation type="submission" date="2015-07" db="EMBL/GenBank/DDBJ databases">
        <title>Draft Genome Sequences of Anaerolinea thermolimosa IMO-1, Bellilinea caldifistulae GOMI-1, Leptolinea tardivitalis YMTK-2, Levilinea saccharolytica KIBI-1,Longilinea arvoryzae KOME-1, Previously Described as Members of the Anaerolineaceae (Chloroflexi).</title>
        <authorList>
            <person name="Sekiguchi Y."/>
            <person name="Ohashi A."/>
            <person name="Matsuura N."/>
            <person name="Tourlousse M.D."/>
        </authorList>
    </citation>
    <scope>NUCLEOTIDE SEQUENCE [LARGE SCALE GENOMIC DNA]</scope>
    <source>
        <strain evidence="9">IMO-1</strain>
    </source>
</reference>
<feature type="transmembrane region" description="Helical" evidence="5">
    <location>
        <begin position="79"/>
        <end position="104"/>
    </location>
</feature>
<comment type="subcellular location">
    <subcellularLocation>
        <location evidence="1">Cell membrane</location>
        <topology evidence="1">Multi-pass membrane protein</topology>
    </subcellularLocation>
</comment>
<reference evidence="8 10" key="3">
    <citation type="journal article" date="2018" name="Nat. Biotechnol.">
        <title>A standardized bacterial taxonomy based on genome phylogeny substantially revises the tree of life.</title>
        <authorList>
            <person name="Parks D.H."/>
            <person name="Chuvochina M."/>
            <person name="Waite D.W."/>
            <person name="Rinke C."/>
            <person name="Skarshewski A."/>
            <person name="Chaumeil P.A."/>
            <person name="Hugenholtz P."/>
        </authorList>
    </citation>
    <scope>NUCLEOTIDE SEQUENCE [LARGE SCALE GENOMIC DNA]</scope>
    <source>
        <strain evidence="8">UBA8781</strain>
    </source>
</reference>
<dbReference type="SUPFAM" id="SSF103473">
    <property type="entry name" value="MFS general substrate transporter"/>
    <property type="match status" value="1"/>
</dbReference>
<dbReference type="GO" id="GO:0005886">
    <property type="term" value="C:plasma membrane"/>
    <property type="evidence" value="ECO:0007669"/>
    <property type="project" value="UniProtKB-SubCell"/>
</dbReference>
<dbReference type="InterPro" id="IPR011701">
    <property type="entry name" value="MFS"/>
</dbReference>
<keyword evidence="2 5" id="KW-0812">Transmembrane</keyword>
<feature type="transmembrane region" description="Helical" evidence="5">
    <location>
        <begin position="140"/>
        <end position="160"/>
    </location>
</feature>
<feature type="transmembrane region" description="Helical" evidence="5">
    <location>
        <begin position="220"/>
        <end position="242"/>
    </location>
</feature>
<feature type="transmembrane region" description="Helical" evidence="5">
    <location>
        <begin position="315"/>
        <end position="338"/>
    </location>
</feature>
<accession>A0A3D1JCX1</accession>
<dbReference type="PANTHER" id="PTHR23528">
    <property type="match status" value="1"/>
</dbReference>
<dbReference type="EMBL" id="DPBP01000005">
    <property type="protein sequence ID" value="HCE16429.1"/>
    <property type="molecule type" value="Genomic_DNA"/>
</dbReference>
<evidence type="ECO:0000259" key="6">
    <source>
        <dbReference type="PROSITE" id="PS50850"/>
    </source>
</evidence>
<feature type="transmembrane region" description="Helical" evidence="5">
    <location>
        <begin position="166"/>
        <end position="186"/>
    </location>
</feature>
<name>A0A3D1JCX1_9CHLR</name>
<sequence>MKFSFSKTFLLGFGFFGVSVIWMVYNAFVPLFLANRFHIEPWLIGLFMTFDNIAALFIQPPVGAWSDRLRTPIGRRMPFILIGAPIGAIAFGFIPLAAVLPLFVACTSTLLLSMAFWRTPVVALMPDITPSAYRSQANGIINFMGGVGAIIATLGGGALYKLNPAYPFWMGSILVIVATLLLFLFIREPREYEITSSERPALFRSLKEVVKDPDKSAFRILLAIFFWFVAYNAIEAFFTLYAQNHLGLPGGDGARLLGQLSLIFVLFALPAGYIGGSWGRRRTIITGILLLSACMLLMFLLPAPTLLIQVTRLPVLGVVPIIGVILMIAGASWALINVNSLPMVVDMTDNLRVGTYTGLYYLFSTLAAIVGPNINGWIIQLTGKDYNRVMLVGPIFMFIALLMMIGVRRGEVQGD</sequence>
<dbReference type="AlphaFoldDB" id="A0A3D1JCX1"/>
<dbReference type="CDD" id="cd17313">
    <property type="entry name" value="MFS_SLC45_SUC"/>
    <property type="match status" value="1"/>
</dbReference>
<feature type="domain" description="Major facilitator superfamily (MFS) profile" evidence="6">
    <location>
        <begin position="1"/>
        <end position="411"/>
    </location>
</feature>
<evidence type="ECO:0000256" key="3">
    <source>
        <dbReference type="ARBA" id="ARBA00022989"/>
    </source>
</evidence>
<dbReference type="Proteomes" id="UP000253922">
    <property type="component" value="Unassembled WGS sequence"/>
</dbReference>
<dbReference type="PROSITE" id="PS50850">
    <property type="entry name" value="MFS"/>
    <property type="match status" value="1"/>
</dbReference>
<feature type="transmembrane region" description="Helical" evidence="5">
    <location>
        <begin position="110"/>
        <end position="128"/>
    </location>
</feature>
<organism evidence="8 10">
    <name type="scientific">Anaerolinea thermolimosa</name>
    <dbReference type="NCBI Taxonomy" id="229919"/>
    <lineage>
        <taxon>Bacteria</taxon>
        <taxon>Bacillati</taxon>
        <taxon>Chloroflexota</taxon>
        <taxon>Anaerolineae</taxon>
        <taxon>Anaerolineales</taxon>
        <taxon>Anaerolineaceae</taxon>
        <taxon>Anaerolinea</taxon>
    </lineage>
</organism>
<keyword evidence="3 5" id="KW-1133">Transmembrane helix</keyword>